<reference evidence="8" key="1">
    <citation type="submission" date="2023-03" db="EMBL/GenBank/DDBJ databases">
        <title>Mating type loci evolution in Malassezia.</title>
        <authorList>
            <person name="Coelho M.A."/>
        </authorList>
    </citation>
    <scope>NUCLEOTIDE SEQUENCE</scope>
    <source>
        <strain evidence="8">CBS 12830</strain>
    </source>
</reference>
<keyword evidence="8" id="KW-0012">Acyltransferase</keyword>
<dbReference type="GO" id="GO:0010142">
    <property type="term" value="P:farnesyl diphosphate biosynthetic process, mevalonate pathway"/>
    <property type="evidence" value="ECO:0007669"/>
    <property type="project" value="InterPro"/>
</dbReference>
<comment type="similarity">
    <text evidence="1">Belongs to the thiolase-like superfamily. HMG-CoA synthase family.</text>
</comment>
<dbReference type="PANTHER" id="PTHR43323">
    <property type="entry name" value="3-HYDROXY-3-METHYLGLUTARYL COENZYME A SYNTHASE"/>
    <property type="match status" value="1"/>
</dbReference>
<feature type="domain" description="Hydroxymethylglutaryl-coenzyme A synthase N-terminal" evidence="6">
    <location>
        <begin position="373"/>
        <end position="546"/>
    </location>
</feature>
<dbReference type="Pfam" id="PF01154">
    <property type="entry name" value="HMG_CoA_synt_N"/>
    <property type="match status" value="1"/>
</dbReference>
<dbReference type="Gene3D" id="3.40.47.10">
    <property type="match status" value="1"/>
</dbReference>
<evidence type="ECO:0000256" key="3">
    <source>
        <dbReference type="PIRSR" id="PIRSR610122-1"/>
    </source>
</evidence>
<dbReference type="GO" id="GO:0006084">
    <property type="term" value="P:acetyl-CoA metabolic process"/>
    <property type="evidence" value="ECO:0007669"/>
    <property type="project" value="InterPro"/>
</dbReference>
<dbReference type="CDD" id="cd00827">
    <property type="entry name" value="init_cond_enzymes"/>
    <property type="match status" value="1"/>
</dbReference>
<dbReference type="Proteomes" id="UP001214415">
    <property type="component" value="Chromosome 3"/>
</dbReference>
<protein>
    <submittedName>
        <fullName evidence="8">Hydroxymethylglutaryl-CoA synthase</fullName>
        <ecNumber evidence="8">2.3.3.10</ecNumber>
    </submittedName>
</protein>
<evidence type="ECO:0000259" key="6">
    <source>
        <dbReference type="Pfam" id="PF01154"/>
    </source>
</evidence>
<feature type="region of interest" description="Disordered" evidence="5">
    <location>
        <begin position="225"/>
        <end position="244"/>
    </location>
</feature>
<dbReference type="Pfam" id="PF08540">
    <property type="entry name" value="HMG_CoA_synt_C"/>
    <property type="match status" value="1"/>
</dbReference>
<dbReference type="EMBL" id="CP119902">
    <property type="protein sequence ID" value="WFD23309.1"/>
    <property type="molecule type" value="Genomic_DNA"/>
</dbReference>
<proteinExistence type="inferred from homology"/>
<feature type="active site" description="Proton donor/acceptor" evidence="3">
    <location>
        <position position="634"/>
    </location>
</feature>
<keyword evidence="2 8" id="KW-0808">Transferase</keyword>
<feature type="active site" description="Proton donor/acceptor" evidence="3">
    <location>
        <position position="455"/>
    </location>
</feature>
<feature type="region of interest" description="Disordered" evidence="5">
    <location>
        <begin position="317"/>
        <end position="345"/>
    </location>
</feature>
<dbReference type="InterPro" id="IPR013746">
    <property type="entry name" value="HMG_CoA_synt_C_dom"/>
</dbReference>
<dbReference type="FunFam" id="3.40.47.10:FF:000008">
    <property type="entry name" value="3-hydroxy-3-methylglutaryl coenzyme A synthase"/>
    <property type="match status" value="1"/>
</dbReference>
<sequence>MFPPLHQADDPRFHNPILQHPLIATGPPRQATWSDEVMDVPEHLLPSGDDLEQDTLPMEQHASYPLGNPYWIHHTPATLQPAGSSQPKLDPRLSMRFAMHMDTHAPEDTLSFVARGSGHAKAALEEREDEGPLPYDVSADGHVTLAPHLRLKAQIGARPAAPTWPFPRYGPGPSARPYAALFRRSLGTEPDESVWADLALEALVPRARPDSYSLPSTLMHTYAKNAQGRRRRERPSGMPSSLGAVTGHNDSVWLDDAWTGDDLDATWERELHDWVAADTQRERERVRPRRVSSQWMQEQDEFHRVLLSVLESKELAGSASARPKRVREPTVSPAAHGRRKRRSISVPLELAPSPEDCMQAVATVPTGSTMTGRPENIGIKAIEVYFPKRCISEDELEDFDGVSKGKYTIGFGQHYMAFTDDREDIHSFALTAVSQLMEKYNIDPCSIGRLDVGTETIIDKSKSVKTVLMELFEKHGNTDMEGIDSKNACYGGTAALFNAVNWIDSRSWDGRDAIVFAGDIAIYAEGSARPVGGAGAVAMLVGPNAPLVIEPVHGSHMVNAWDFYKPDLSSEYPQVDGPETLYAYLGSVDHAYDAFRMKYAKSAEKHGLPVNERRNANEPRSCFSLDDVDFAVLHSPYSKLVQKGFARMLFNDFLVNPDNQAFATVPREYLEADRRASIMNKDLEKLFTGLAKPMIASKLEPGMTTVRRCGNMYSGSLYGGLASVVANGTDEQLDGKRLLMYSFGSGSAASIYTIRVAGSTESMRKAMRLNERLDDMQVVPCAVYVDALKTREQTHNSVNYEPKGSLEDLWPNAYYLKNVDNKFRRFYAQKSA</sequence>
<dbReference type="InterPro" id="IPR016039">
    <property type="entry name" value="Thiolase-like"/>
</dbReference>
<organism evidence="8 9">
    <name type="scientific">Malassezia equina</name>
    <dbReference type="NCBI Taxonomy" id="1381935"/>
    <lineage>
        <taxon>Eukaryota</taxon>
        <taxon>Fungi</taxon>
        <taxon>Dikarya</taxon>
        <taxon>Basidiomycota</taxon>
        <taxon>Ustilaginomycotina</taxon>
        <taxon>Malasseziomycetes</taxon>
        <taxon>Malasseziales</taxon>
        <taxon>Malasseziaceae</taxon>
        <taxon>Malassezia</taxon>
    </lineage>
</organism>
<dbReference type="InterPro" id="IPR013528">
    <property type="entry name" value="HMG_CoA_synth_N"/>
</dbReference>
<dbReference type="AlphaFoldDB" id="A0AAF0EE83"/>
<evidence type="ECO:0000313" key="9">
    <source>
        <dbReference type="Proteomes" id="UP001214415"/>
    </source>
</evidence>
<dbReference type="SUPFAM" id="SSF53901">
    <property type="entry name" value="Thiolase-like"/>
    <property type="match status" value="2"/>
</dbReference>
<evidence type="ECO:0000256" key="5">
    <source>
        <dbReference type="SAM" id="MobiDB-lite"/>
    </source>
</evidence>
<dbReference type="InterPro" id="IPR010122">
    <property type="entry name" value="HMG_CoA_synthase_euk"/>
</dbReference>
<feature type="binding site" evidence="4">
    <location>
        <position position="643"/>
    </location>
    <ligand>
        <name>CoA</name>
        <dbReference type="ChEBI" id="CHEBI:57287"/>
    </ligand>
</feature>
<dbReference type="NCBIfam" id="TIGR01833">
    <property type="entry name" value="HMG-CoA-S_euk"/>
    <property type="match status" value="1"/>
</dbReference>
<feature type="domain" description="Hydroxymethylglutaryl-coenzyme A synthase C-terminal" evidence="7">
    <location>
        <begin position="548"/>
        <end position="830"/>
    </location>
</feature>
<gene>
    <name evidence="8" type="primary">ERG13</name>
    <name evidence="8" type="ORF">MEQU1_001998</name>
</gene>
<feature type="binding site" evidence="4">
    <location>
        <position position="639"/>
    </location>
    <ligand>
        <name>CoA</name>
        <dbReference type="ChEBI" id="CHEBI:57287"/>
    </ligand>
</feature>
<name>A0AAF0EE83_9BASI</name>
<accession>A0AAF0EE83</accession>
<keyword evidence="9" id="KW-1185">Reference proteome</keyword>
<dbReference type="GO" id="GO:0006696">
    <property type="term" value="P:ergosterol biosynthetic process"/>
    <property type="evidence" value="ECO:0007669"/>
    <property type="project" value="TreeGrafter"/>
</dbReference>
<dbReference type="GO" id="GO:0004421">
    <property type="term" value="F:hydroxymethylglutaryl-CoA synthase activity"/>
    <property type="evidence" value="ECO:0007669"/>
    <property type="project" value="UniProtKB-EC"/>
</dbReference>
<evidence type="ECO:0000259" key="7">
    <source>
        <dbReference type="Pfam" id="PF08540"/>
    </source>
</evidence>
<evidence type="ECO:0000256" key="1">
    <source>
        <dbReference type="ARBA" id="ARBA00007061"/>
    </source>
</evidence>
<evidence type="ECO:0000313" key="8">
    <source>
        <dbReference type="EMBL" id="WFD23309.1"/>
    </source>
</evidence>
<dbReference type="PANTHER" id="PTHR43323:SF2">
    <property type="entry name" value="HYDROXYMETHYLGLUTARYL-COA SYNTHASE"/>
    <property type="match status" value="1"/>
</dbReference>
<evidence type="ECO:0000256" key="4">
    <source>
        <dbReference type="PIRSR" id="PIRSR610122-2"/>
    </source>
</evidence>
<evidence type="ECO:0000256" key="2">
    <source>
        <dbReference type="ARBA" id="ARBA00022679"/>
    </source>
</evidence>
<dbReference type="EC" id="2.3.3.10" evidence="8"/>
<feature type="active site" description="Acyl-thioester intermediate" evidence="3">
    <location>
        <position position="489"/>
    </location>
</feature>